<dbReference type="Proteomes" id="UP000004259">
    <property type="component" value="Unassembled WGS sequence"/>
</dbReference>
<keyword evidence="2" id="KW-1185">Reference proteome</keyword>
<comment type="caution">
    <text evidence="1">The sequence shown here is derived from an EMBL/GenBank/DDBJ whole genome shotgun (WGS) entry which is preliminary data.</text>
</comment>
<evidence type="ECO:0000313" key="1">
    <source>
        <dbReference type="EMBL" id="EGC02105.1"/>
    </source>
</evidence>
<gene>
    <name evidence="1" type="ORF">CUS_4891</name>
</gene>
<evidence type="ECO:0000313" key="2">
    <source>
        <dbReference type="Proteomes" id="UP000004259"/>
    </source>
</evidence>
<dbReference type="AlphaFoldDB" id="E9SF52"/>
<proteinExistence type="predicted"/>
<reference evidence="1 2" key="1">
    <citation type="submission" date="2011-02" db="EMBL/GenBank/DDBJ databases">
        <authorList>
            <person name="Nelson K.E."/>
            <person name="Sutton G."/>
            <person name="Torralba M."/>
            <person name="Durkin S."/>
            <person name="Harkins D."/>
            <person name="Montgomery R."/>
            <person name="Ziemer C."/>
            <person name="Klaassens E."/>
            <person name="Ocuiv P."/>
            <person name="Morrison M."/>
        </authorList>
    </citation>
    <scope>NUCLEOTIDE SEQUENCE [LARGE SCALE GENOMIC DNA]</scope>
    <source>
        <strain evidence="1 2">8</strain>
    </source>
</reference>
<protein>
    <submittedName>
        <fullName evidence="1">Uncharacterized protein</fullName>
    </submittedName>
</protein>
<name>E9SF52_RUMAL</name>
<organism evidence="1 2">
    <name type="scientific">Ruminococcus albus 8</name>
    <dbReference type="NCBI Taxonomy" id="246199"/>
    <lineage>
        <taxon>Bacteria</taxon>
        <taxon>Bacillati</taxon>
        <taxon>Bacillota</taxon>
        <taxon>Clostridia</taxon>
        <taxon>Eubacteriales</taxon>
        <taxon>Oscillospiraceae</taxon>
        <taxon>Ruminococcus</taxon>
    </lineage>
</organism>
<dbReference type="EMBL" id="ADKM02000111">
    <property type="protein sequence ID" value="EGC02105.1"/>
    <property type="molecule type" value="Genomic_DNA"/>
</dbReference>
<sequence>MVEGVFYQHLAAVGLEVESFPREPVENAPVMQKQFPAVVLAQIPPRPLTKEVAPALAPVLQLHHFGLFCGCRKFIALKCKILPVWRFYSHLVPQAVSGDILKLLPHAPENSVLIGRIACVPVHQYVISQRSYDSYLPVPVLYWQNAVIFQQYHLFTRRLSVKPAVFLAVDDFITDVIKLTAVHLPQFQPRIYRPCKACIYLVPFYKTVIQCLFSRRVYQISRICHYITTRPQSERICFCKAVSVSVRRHVLREIPAVTHHEPQPPLVFQHA</sequence>
<accession>E9SF52</accession>